<evidence type="ECO:0000259" key="3">
    <source>
        <dbReference type="Pfam" id="PF02826"/>
    </source>
</evidence>
<protein>
    <recommendedName>
        <fullName evidence="3">D-isomer specific 2-hydroxyacid dehydrogenase NAD-binding domain-containing protein</fullName>
    </recommendedName>
</protein>
<sequence length="311" mass="34803">MDQQKIDILLCAKVWQPEPWVEGLSKSPYVNKVHVWPTEEDLSSVQALFVWKPMDEGVVESLPNLKWVSSLGAGVDHLVNDQQIPSDIPITRIVDPHLTRDMTNYCVMGVMMYQRSMDKHKENQETSTWDRLPYSNLKVGVLGLGELGGHCASTLATLGFEVSGFSRTPKEIEGVKCYAGDQMSEFLKPIDVLINLLPVTPQTESILDKNLFERLSDGTYLINVARGNHLVEDDLIEALDSGKLSGALLDVFRQEPLPSEHPFWKHPKIKITPHVASVTSPESALNLLQKNIARLIKGEELLHDIDRSAGY</sequence>
<keyword evidence="2" id="KW-0520">NAD</keyword>
<dbReference type="InterPro" id="IPR036291">
    <property type="entry name" value="NAD(P)-bd_dom_sf"/>
</dbReference>
<keyword evidence="1" id="KW-0560">Oxidoreductase</keyword>
<dbReference type="CDD" id="cd12164">
    <property type="entry name" value="GDH_like_2"/>
    <property type="match status" value="1"/>
</dbReference>
<name>A0A150X4L3_9BACT</name>
<dbReference type="InterPro" id="IPR006140">
    <property type="entry name" value="D-isomer_DH_NAD-bd"/>
</dbReference>
<feature type="domain" description="D-isomer specific 2-hydroxyacid dehydrogenase NAD-binding" evidence="3">
    <location>
        <begin position="110"/>
        <end position="276"/>
    </location>
</feature>
<dbReference type="EMBL" id="LRPC01000028">
    <property type="protein sequence ID" value="KYG73661.1"/>
    <property type="molecule type" value="Genomic_DNA"/>
</dbReference>
<dbReference type="SUPFAM" id="SSF52283">
    <property type="entry name" value="Formate/glycerate dehydrogenase catalytic domain-like"/>
    <property type="match status" value="1"/>
</dbReference>
<gene>
    <name evidence="4" type="ORF">AWW68_13310</name>
</gene>
<dbReference type="STRING" id="333140.AWW68_13310"/>
<evidence type="ECO:0000256" key="1">
    <source>
        <dbReference type="ARBA" id="ARBA00023002"/>
    </source>
</evidence>
<proteinExistence type="predicted"/>
<dbReference type="GO" id="GO:0051287">
    <property type="term" value="F:NAD binding"/>
    <property type="evidence" value="ECO:0007669"/>
    <property type="project" value="InterPro"/>
</dbReference>
<dbReference type="AlphaFoldDB" id="A0A150X4L3"/>
<reference evidence="4 5" key="1">
    <citation type="submission" date="2016-01" db="EMBL/GenBank/DDBJ databases">
        <title>Genome sequencing of Roseivirga spongicola UST030701-084.</title>
        <authorList>
            <person name="Selvaratnam C."/>
            <person name="Thevarajoo S."/>
            <person name="Goh K.M."/>
            <person name="Ee R."/>
            <person name="Chan K.-G."/>
            <person name="Chong C.S."/>
        </authorList>
    </citation>
    <scope>NUCLEOTIDE SEQUENCE [LARGE SCALE GENOMIC DNA]</scope>
    <source>
        <strain evidence="4 5">UST030701-084</strain>
    </source>
</reference>
<dbReference type="RefSeq" id="WP_068222269.1">
    <property type="nucleotide sequence ID" value="NZ_CP139724.1"/>
</dbReference>
<dbReference type="Proteomes" id="UP000075606">
    <property type="component" value="Unassembled WGS sequence"/>
</dbReference>
<evidence type="ECO:0000256" key="2">
    <source>
        <dbReference type="ARBA" id="ARBA00023027"/>
    </source>
</evidence>
<dbReference type="Pfam" id="PF02826">
    <property type="entry name" value="2-Hacid_dh_C"/>
    <property type="match status" value="1"/>
</dbReference>
<accession>A0A150X4L3</accession>
<evidence type="ECO:0000313" key="4">
    <source>
        <dbReference type="EMBL" id="KYG73661.1"/>
    </source>
</evidence>
<organism evidence="4 5">
    <name type="scientific">Roseivirga spongicola</name>
    <dbReference type="NCBI Taxonomy" id="333140"/>
    <lineage>
        <taxon>Bacteria</taxon>
        <taxon>Pseudomonadati</taxon>
        <taxon>Bacteroidota</taxon>
        <taxon>Cytophagia</taxon>
        <taxon>Cytophagales</taxon>
        <taxon>Roseivirgaceae</taxon>
        <taxon>Roseivirga</taxon>
    </lineage>
</organism>
<comment type="caution">
    <text evidence="4">The sequence shown here is derived from an EMBL/GenBank/DDBJ whole genome shotgun (WGS) entry which is preliminary data.</text>
</comment>
<keyword evidence="5" id="KW-1185">Reference proteome</keyword>
<dbReference type="OrthoDB" id="9805416at2"/>
<dbReference type="SUPFAM" id="SSF51735">
    <property type="entry name" value="NAD(P)-binding Rossmann-fold domains"/>
    <property type="match status" value="1"/>
</dbReference>
<dbReference type="PANTHER" id="PTHR43333">
    <property type="entry name" value="2-HACID_DH_C DOMAIN-CONTAINING PROTEIN"/>
    <property type="match status" value="1"/>
</dbReference>
<dbReference type="GO" id="GO:0016491">
    <property type="term" value="F:oxidoreductase activity"/>
    <property type="evidence" value="ECO:0007669"/>
    <property type="project" value="UniProtKB-KW"/>
</dbReference>
<dbReference type="Gene3D" id="3.40.50.720">
    <property type="entry name" value="NAD(P)-binding Rossmann-like Domain"/>
    <property type="match status" value="2"/>
</dbReference>
<dbReference type="PANTHER" id="PTHR43333:SF1">
    <property type="entry name" value="D-ISOMER SPECIFIC 2-HYDROXYACID DEHYDROGENASE NAD-BINDING DOMAIN-CONTAINING PROTEIN"/>
    <property type="match status" value="1"/>
</dbReference>
<evidence type="ECO:0000313" key="5">
    <source>
        <dbReference type="Proteomes" id="UP000075606"/>
    </source>
</evidence>